<evidence type="ECO:0000313" key="6">
    <source>
        <dbReference type="EMBL" id="KUK46395.1"/>
    </source>
</evidence>
<evidence type="ECO:0000313" key="7">
    <source>
        <dbReference type="Proteomes" id="UP000064249"/>
    </source>
</evidence>
<dbReference type="InterPro" id="IPR006139">
    <property type="entry name" value="D-isomer_2_OHA_DH_cat_dom"/>
</dbReference>
<dbReference type="Pfam" id="PF00389">
    <property type="entry name" value="2-Hacid_dh"/>
    <property type="match status" value="1"/>
</dbReference>
<dbReference type="Pfam" id="PF02826">
    <property type="entry name" value="2-Hacid_dh_C"/>
    <property type="match status" value="1"/>
</dbReference>
<dbReference type="InterPro" id="IPR050223">
    <property type="entry name" value="D-isomer_2-hydroxyacid_DH"/>
</dbReference>
<keyword evidence="2 3" id="KW-0560">Oxidoreductase</keyword>
<dbReference type="PANTHER" id="PTHR10996">
    <property type="entry name" value="2-HYDROXYACID DEHYDROGENASE-RELATED"/>
    <property type="match status" value="1"/>
</dbReference>
<dbReference type="SUPFAM" id="SSF51735">
    <property type="entry name" value="NAD(P)-binding Rossmann-fold domains"/>
    <property type="match status" value="1"/>
</dbReference>
<evidence type="ECO:0000256" key="3">
    <source>
        <dbReference type="RuleBase" id="RU003719"/>
    </source>
</evidence>
<evidence type="ECO:0000259" key="5">
    <source>
        <dbReference type="Pfam" id="PF02826"/>
    </source>
</evidence>
<proteinExistence type="inferred from homology"/>
<dbReference type="GO" id="GO:0051287">
    <property type="term" value="F:NAD binding"/>
    <property type="evidence" value="ECO:0007669"/>
    <property type="project" value="InterPro"/>
</dbReference>
<gene>
    <name evidence="6" type="ORF">XD73_0735</name>
</gene>
<dbReference type="Proteomes" id="UP000064249">
    <property type="component" value="Unassembled WGS sequence"/>
</dbReference>
<accession>A0A101FXP6</accession>
<dbReference type="Gene3D" id="3.40.50.720">
    <property type="entry name" value="NAD(P)-binding Rossmann-like Domain"/>
    <property type="match status" value="2"/>
</dbReference>
<name>A0A101FXP6_9CHLR</name>
<dbReference type="PATRIC" id="fig|167964.4.peg.234"/>
<reference evidence="6 7" key="1">
    <citation type="journal article" date="2015" name="MBio">
        <title>Genome-Resolved Metagenomic Analysis Reveals Roles for Candidate Phyla and Other Microbial Community Members in Biogeochemical Transformations in Oil Reservoirs.</title>
        <authorList>
            <person name="Hu P."/>
            <person name="Tom L."/>
            <person name="Singh A."/>
            <person name="Thomas B.C."/>
            <person name="Baker B.J."/>
            <person name="Piceno Y.M."/>
            <person name="Andersen G.L."/>
            <person name="Banfield J.F."/>
        </authorList>
    </citation>
    <scope>NUCLEOTIDE SEQUENCE [LARGE SCALE GENOMIC DNA]</scope>
    <source>
        <strain evidence="6">46_16</strain>
    </source>
</reference>
<evidence type="ECO:0000256" key="2">
    <source>
        <dbReference type="ARBA" id="ARBA00023002"/>
    </source>
</evidence>
<organism evidence="6 7">
    <name type="scientific">Anaerolinea thermophila</name>
    <dbReference type="NCBI Taxonomy" id="167964"/>
    <lineage>
        <taxon>Bacteria</taxon>
        <taxon>Bacillati</taxon>
        <taxon>Chloroflexota</taxon>
        <taxon>Anaerolineae</taxon>
        <taxon>Anaerolineales</taxon>
        <taxon>Anaerolineaceae</taxon>
        <taxon>Anaerolinea</taxon>
    </lineage>
</organism>
<feature type="domain" description="D-isomer specific 2-hydroxyacid dehydrogenase catalytic" evidence="4">
    <location>
        <begin position="32"/>
        <end position="299"/>
    </location>
</feature>
<protein>
    <submittedName>
        <fullName evidence="6">Putative oxidoreductase</fullName>
    </submittedName>
</protein>
<dbReference type="EMBL" id="LGFU01000032">
    <property type="protein sequence ID" value="KUK46395.1"/>
    <property type="molecule type" value="Genomic_DNA"/>
</dbReference>
<feature type="domain" description="D-isomer specific 2-hydroxyacid dehydrogenase NAD-binding" evidence="5">
    <location>
        <begin position="113"/>
        <end position="286"/>
    </location>
</feature>
<dbReference type="CDD" id="cd12172">
    <property type="entry name" value="PGDH_like_2"/>
    <property type="match status" value="1"/>
</dbReference>
<dbReference type="GO" id="GO:0005829">
    <property type="term" value="C:cytosol"/>
    <property type="evidence" value="ECO:0007669"/>
    <property type="project" value="TreeGrafter"/>
</dbReference>
<comment type="caution">
    <text evidence="6">The sequence shown here is derived from an EMBL/GenBank/DDBJ whole genome shotgun (WGS) entry which is preliminary data.</text>
</comment>
<evidence type="ECO:0000259" key="4">
    <source>
        <dbReference type="Pfam" id="PF00389"/>
    </source>
</evidence>
<dbReference type="InterPro" id="IPR036291">
    <property type="entry name" value="NAD(P)-bd_dom_sf"/>
</dbReference>
<dbReference type="PANTHER" id="PTHR10996:SF283">
    <property type="entry name" value="GLYOXYLATE_HYDROXYPYRUVATE REDUCTASE B"/>
    <property type="match status" value="1"/>
</dbReference>
<dbReference type="AlphaFoldDB" id="A0A101FXP6"/>
<dbReference type="InterPro" id="IPR006140">
    <property type="entry name" value="D-isomer_DH_NAD-bd"/>
</dbReference>
<comment type="similarity">
    <text evidence="1 3">Belongs to the D-isomer specific 2-hydroxyacid dehydrogenase family.</text>
</comment>
<dbReference type="GO" id="GO:0016618">
    <property type="term" value="F:hydroxypyruvate reductase [NAD(P)H] activity"/>
    <property type="evidence" value="ECO:0007669"/>
    <property type="project" value="TreeGrafter"/>
</dbReference>
<dbReference type="GO" id="GO:0030267">
    <property type="term" value="F:glyoxylate reductase (NADPH) activity"/>
    <property type="evidence" value="ECO:0007669"/>
    <property type="project" value="TreeGrafter"/>
</dbReference>
<dbReference type="SUPFAM" id="SSF52283">
    <property type="entry name" value="Formate/glycerate dehydrogenase catalytic domain-like"/>
    <property type="match status" value="1"/>
</dbReference>
<evidence type="ECO:0000256" key="1">
    <source>
        <dbReference type="ARBA" id="ARBA00005854"/>
    </source>
</evidence>
<sequence>MPTVLLSAPYMLPFVERFKVVFDHYGIDLLIPDVHERMEEAHILEYAGQFDGTICGDDRYSEAVIRQCLPRLKVISKWGTGIDSINKIFAESVGIMVGNTPNAFTLPVSDSVMGYVLAFARRQPWMDRAIRSGVWEKIPGRSLSECTLGVIGVGNIGKAVIRRAKGFGMRMLGNDIIPIASDFIIENRVEMVGLEELLAQADFISLNCDLNPSSFHIINAHTLEWVTSHAVLINTARGALVDEPALVTALQSGQLNGAALDVFEVEPLPPDSPLREMENVMLASHNSNSSPSAWERVHWNTIRNLLQGLHIEHADLEDLQRKYARFD</sequence>